<keyword evidence="3" id="KW-1185">Reference proteome</keyword>
<name>A0A0T9RAU7_9GAMM</name>
<dbReference type="Proteomes" id="UP000044625">
    <property type="component" value="Unassembled WGS sequence"/>
</dbReference>
<reference evidence="4" key="3">
    <citation type="submission" date="2015-03" db="EMBL/GenBank/DDBJ databases">
        <authorList>
            <consortium name="Pathogen Informatics"/>
        </authorList>
    </citation>
    <scope>NUCLEOTIDE SEQUENCE [LARGE SCALE GENOMIC DNA]</scope>
    <source>
        <strain evidence="4">A125KOH2</strain>
    </source>
</reference>
<dbReference type="EMBL" id="CQAZ01000061">
    <property type="protein sequence ID" value="CNI53107.1"/>
    <property type="molecule type" value="Genomic_DNA"/>
</dbReference>
<sequence>MDTVEELGNTYYYSNMMNLPANELFYWIMLDVTVEHFTSSDVAVDVLAAAAVYSGRNNMTVSGKLANATPGTSRASLTARRHLKGYRLPIRLPTLIGDITRPHKIKTIMTDRLATFVGRTIPVVGWIILAVDVSRIAGKAVSRYNTIARKEDRIW</sequence>
<evidence type="ECO:0000313" key="1">
    <source>
        <dbReference type="EMBL" id="CNI53107.1"/>
    </source>
</evidence>
<evidence type="ECO:0000313" key="4">
    <source>
        <dbReference type="Proteomes" id="UP000045840"/>
    </source>
</evidence>
<dbReference type="InterPro" id="IPR058064">
    <property type="entry name" value="STM2901-like"/>
</dbReference>
<dbReference type="NCBIfam" id="NF045926">
    <property type="entry name" value="STM2901_fam"/>
    <property type="match status" value="1"/>
</dbReference>
<gene>
    <name evidence="1" type="ORF">ERS008529_04287</name>
    <name evidence="2" type="ORF">ERS137968_04450</name>
</gene>
<organism evidence="1 4">
    <name type="scientific">Yersinia pekkanenii</name>
    <dbReference type="NCBI Taxonomy" id="1288385"/>
    <lineage>
        <taxon>Bacteria</taxon>
        <taxon>Pseudomonadati</taxon>
        <taxon>Pseudomonadota</taxon>
        <taxon>Gammaproteobacteria</taxon>
        <taxon>Enterobacterales</taxon>
        <taxon>Yersiniaceae</taxon>
        <taxon>Yersinia</taxon>
    </lineage>
</organism>
<dbReference type="EMBL" id="CWJL01000042">
    <property type="protein sequence ID" value="CRY69300.1"/>
    <property type="molecule type" value="Genomic_DNA"/>
</dbReference>
<reference evidence="2 3" key="1">
    <citation type="submission" date="2015-03" db="EMBL/GenBank/DDBJ databases">
        <authorList>
            <consortium name="Pathogen Informatics"/>
            <person name="Murphy D."/>
        </authorList>
    </citation>
    <scope>NUCLEOTIDE SEQUENCE [LARGE SCALE GENOMIC DNA]</scope>
    <source>
        <strain evidence="2">Type strain: CIP110230</strain>
        <strain evidence="3">type strain: CIP110230</strain>
    </source>
</reference>
<reference evidence="1" key="2">
    <citation type="submission" date="2015-03" db="EMBL/GenBank/DDBJ databases">
        <authorList>
            <person name="Murphy D."/>
        </authorList>
    </citation>
    <scope>NUCLEOTIDE SEQUENCE [LARGE SCALE GENOMIC DNA]</scope>
    <source>
        <strain evidence="1">A125KOH2</strain>
    </source>
</reference>
<protein>
    <submittedName>
        <fullName evidence="1 2">Phage membrane protein</fullName>
    </submittedName>
</protein>
<accession>A0A0T9RAU7</accession>
<dbReference type="AlphaFoldDB" id="A0A0T9RAU7"/>
<dbReference type="InterPro" id="IPR058522">
    <property type="entry name" value="DUF8209"/>
</dbReference>
<dbReference type="OrthoDB" id="8815988at2"/>
<proteinExistence type="predicted"/>
<dbReference type="Pfam" id="PF26636">
    <property type="entry name" value="DUF8209"/>
    <property type="match status" value="1"/>
</dbReference>
<evidence type="ECO:0000313" key="3">
    <source>
        <dbReference type="Proteomes" id="UP000044625"/>
    </source>
</evidence>
<dbReference type="RefSeq" id="WP_049615095.1">
    <property type="nucleotide sequence ID" value="NZ_CAWMMU010000042.1"/>
</dbReference>
<dbReference type="Proteomes" id="UP000045840">
    <property type="component" value="Unassembled WGS sequence"/>
</dbReference>
<evidence type="ECO:0000313" key="2">
    <source>
        <dbReference type="EMBL" id="CRY69300.1"/>
    </source>
</evidence>